<accession>G4REK8</accession>
<proteinExistence type="inferred from homology"/>
<comment type="catalytic activity">
    <reaction evidence="11">
        <text>N(6)-(pyridoxal phosphate)-L-lysyl-[4-amino-5-hydroxymethyl-2-methylpyrimidine phosphate synthase] + L-histidyl-[4-amino-5-hydroxymethyl-2-methylpyrimidine phosphate synthase] + 2 Fe(3+) + 4 H2O = L-lysyl-[4-amino-5-hydroxymethyl-2-methylpyrimidine phosphate synthase] + (2S)-2-amino-5-hydroxy-4-oxopentanoyl-[4-amino-5-hydroxymethyl-2-methylpyrimidine phosphate synthase] + 4-amino-2-methyl-5-(phosphooxymethyl)pyrimidine + 3-oxopropanoate + 2 Fe(2+) + 2 H(+)</text>
        <dbReference type="Rhea" id="RHEA:65756"/>
        <dbReference type="Rhea" id="RHEA-COMP:16892"/>
        <dbReference type="Rhea" id="RHEA-COMP:16893"/>
        <dbReference type="Rhea" id="RHEA-COMP:16894"/>
        <dbReference type="Rhea" id="RHEA-COMP:16895"/>
        <dbReference type="ChEBI" id="CHEBI:15377"/>
        <dbReference type="ChEBI" id="CHEBI:15378"/>
        <dbReference type="ChEBI" id="CHEBI:29033"/>
        <dbReference type="ChEBI" id="CHEBI:29034"/>
        <dbReference type="ChEBI" id="CHEBI:29969"/>
        <dbReference type="ChEBI" id="CHEBI:29979"/>
        <dbReference type="ChEBI" id="CHEBI:33190"/>
        <dbReference type="ChEBI" id="CHEBI:58354"/>
        <dbReference type="ChEBI" id="CHEBI:143915"/>
        <dbReference type="ChEBI" id="CHEBI:157692"/>
    </reaction>
    <physiologicalReaction direction="left-to-right" evidence="11">
        <dbReference type="Rhea" id="RHEA:65757"/>
    </physiologicalReaction>
</comment>
<dbReference type="GO" id="GO:0046872">
    <property type="term" value="F:metal ion binding"/>
    <property type="evidence" value="ECO:0007669"/>
    <property type="project" value="UniProtKB-KW"/>
</dbReference>
<dbReference type="PANTHER" id="PTHR31528:SF1">
    <property type="entry name" value="4-AMINO-5-HYDROXYMETHYL-2-METHYLPYRIMIDINE PHOSPHATE SYNTHASE THI11-RELATED"/>
    <property type="match status" value="1"/>
</dbReference>
<dbReference type="RefSeq" id="WP_014130007.1">
    <property type="nucleotide sequence ID" value="NC_016078.1"/>
</dbReference>
<evidence type="ECO:0000313" key="13">
    <source>
        <dbReference type="EMBL" id="AEQ50858.1"/>
    </source>
</evidence>
<comment type="function">
    <text evidence="1">Responsible for the formation of the pyrimidine heterocycle in the thiamine biosynthesis pathway. Catalyzes the formation of hydroxymethylpyrimidine phosphate (HMP-P) from histidine and pyridoxal phosphate (PLP). The protein uses PLP and the active site histidine to form HMP-P, generating an inactive enzyme. The enzyme can only undergo a single turnover, which suggests it is a suicide enzyme.</text>
</comment>
<dbReference type="Gene3D" id="3.40.190.10">
    <property type="entry name" value="Periplasmic binding protein-like II"/>
    <property type="match status" value="2"/>
</dbReference>
<evidence type="ECO:0000256" key="11">
    <source>
        <dbReference type="ARBA" id="ARBA00048179"/>
    </source>
</evidence>
<dbReference type="PANTHER" id="PTHR31528">
    <property type="entry name" value="4-AMINO-5-HYDROXYMETHYL-2-METHYLPYRIMIDINE PHOSPHATE SYNTHASE THI11-RELATED"/>
    <property type="match status" value="1"/>
</dbReference>
<dbReference type="InterPro" id="IPR027939">
    <property type="entry name" value="NMT1/THI5"/>
</dbReference>
<evidence type="ECO:0000256" key="3">
    <source>
        <dbReference type="ARBA" id="ARBA00009406"/>
    </source>
</evidence>
<evidence type="ECO:0000256" key="5">
    <source>
        <dbReference type="ARBA" id="ARBA00022679"/>
    </source>
</evidence>
<evidence type="ECO:0000256" key="2">
    <source>
        <dbReference type="ARBA" id="ARBA00004948"/>
    </source>
</evidence>
<dbReference type="Pfam" id="PF09084">
    <property type="entry name" value="NMT1"/>
    <property type="match status" value="1"/>
</dbReference>
<dbReference type="KEGG" id="phl:KKY_819"/>
<dbReference type="STRING" id="1082931.KKY_819"/>
<feature type="domain" description="SsuA/THI5-like" evidence="12">
    <location>
        <begin position="17"/>
        <end position="221"/>
    </location>
</feature>
<evidence type="ECO:0000256" key="7">
    <source>
        <dbReference type="ARBA" id="ARBA00022898"/>
    </source>
</evidence>
<dbReference type="HOGENOM" id="CLU_028871_1_2_5"/>
<protein>
    <recommendedName>
        <fullName evidence="10">Thiamine pyrimidine synthase</fullName>
    </recommendedName>
</protein>
<evidence type="ECO:0000256" key="4">
    <source>
        <dbReference type="ARBA" id="ARBA00011738"/>
    </source>
</evidence>
<reference evidence="13 14" key="1">
    <citation type="journal article" date="2012" name="J. Bacteriol.">
        <title>Complete genome sequence of Pelagibacterium halotolerans B2T.</title>
        <authorList>
            <person name="Huo Y.Y."/>
            <person name="Cheng H."/>
            <person name="Han X.F."/>
            <person name="Jiang X.W."/>
            <person name="Sun C."/>
            <person name="Zhang X.Q."/>
            <person name="Zhu X.F."/>
            <person name="Liu Y.F."/>
            <person name="Li P.F."/>
            <person name="Ni P.X."/>
            <person name="Wu M."/>
        </authorList>
    </citation>
    <scope>NUCLEOTIDE SEQUENCE [LARGE SCALE GENOMIC DNA]</scope>
    <source>
        <strain evidence="14">DSM 22347 / JCM 15775 / CGMCC 1.7692 / B2</strain>
    </source>
</reference>
<evidence type="ECO:0000256" key="10">
    <source>
        <dbReference type="ARBA" id="ARBA00033171"/>
    </source>
</evidence>
<organism evidence="13 14">
    <name type="scientific">Pelagibacterium halotolerans (strain DSM 22347 / JCM 15775 / CGMCC 1.7692 / B2)</name>
    <dbReference type="NCBI Taxonomy" id="1082931"/>
    <lineage>
        <taxon>Bacteria</taxon>
        <taxon>Pseudomonadati</taxon>
        <taxon>Pseudomonadota</taxon>
        <taxon>Alphaproteobacteria</taxon>
        <taxon>Hyphomicrobiales</taxon>
        <taxon>Devosiaceae</taxon>
        <taxon>Pelagibacterium</taxon>
    </lineage>
</organism>
<evidence type="ECO:0000256" key="1">
    <source>
        <dbReference type="ARBA" id="ARBA00003469"/>
    </source>
</evidence>
<dbReference type="GO" id="GO:0016740">
    <property type="term" value="F:transferase activity"/>
    <property type="evidence" value="ECO:0007669"/>
    <property type="project" value="UniProtKB-KW"/>
</dbReference>
<dbReference type="GO" id="GO:0009228">
    <property type="term" value="P:thiamine biosynthetic process"/>
    <property type="evidence" value="ECO:0007669"/>
    <property type="project" value="UniProtKB-KW"/>
</dbReference>
<name>G4REK8_PELHB</name>
<dbReference type="AlphaFoldDB" id="G4REK8"/>
<dbReference type="eggNOG" id="COG0715">
    <property type="taxonomic scope" value="Bacteria"/>
</dbReference>
<keyword evidence="14" id="KW-1185">Reference proteome</keyword>
<evidence type="ECO:0000256" key="9">
    <source>
        <dbReference type="ARBA" id="ARBA00023004"/>
    </source>
</evidence>
<sequence length="290" mass="31502">MEPTAIRLQASWINDSEFVGYFAAMADGLYAAREIVVEHLPGRSGLVPEMSLVDGSADIALSSPESVVATMAQTGADLRIIGAQLQKSPLSLVSPAADPLETLNDLTGRTIGVPHANRLLLQNLLERAGIEATVIVDYDHDVDQLPNGLIDGFIDFPVAATYRYAKSGYAAHVTNLWNLGATLPNNVVVVAASVLDTQGPALRRWLEASRQGWKINSDDPDLLVDRLWAQYFAPGLSLEQERHSNRYFLTMMGQPDAYMSLAPDAISKTNSVLHALYPNMAPAIARMFCP</sequence>
<keyword evidence="9" id="KW-0408">Iron</keyword>
<keyword evidence="8" id="KW-0784">Thiamine biosynthesis</keyword>
<dbReference type="InterPro" id="IPR015168">
    <property type="entry name" value="SsuA/THI5"/>
</dbReference>
<dbReference type="EMBL" id="CP003075">
    <property type="protein sequence ID" value="AEQ50858.1"/>
    <property type="molecule type" value="Genomic_DNA"/>
</dbReference>
<comment type="subunit">
    <text evidence="4">Homodimer.</text>
</comment>
<evidence type="ECO:0000256" key="6">
    <source>
        <dbReference type="ARBA" id="ARBA00022723"/>
    </source>
</evidence>
<evidence type="ECO:0000313" key="14">
    <source>
        <dbReference type="Proteomes" id="UP000008850"/>
    </source>
</evidence>
<keyword evidence="7" id="KW-0663">Pyridoxal phosphate</keyword>
<keyword evidence="5" id="KW-0808">Transferase</keyword>
<evidence type="ECO:0000259" key="12">
    <source>
        <dbReference type="Pfam" id="PF09084"/>
    </source>
</evidence>
<gene>
    <name evidence="13" type="ordered locus">KKY_819</name>
</gene>
<comment type="similarity">
    <text evidence="3">Belongs to the NMT1/THI5 family.</text>
</comment>
<comment type="pathway">
    <text evidence="2">Cofactor biosynthesis; thiamine diphosphate biosynthesis.</text>
</comment>
<dbReference type="SUPFAM" id="SSF53850">
    <property type="entry name" value="Periplasmic binding protein-like II"/>
    <property type="match status" value="1"/>
</dbReference>
<evidence type="ECO:0000256" key="8">
    <source>
        <dbReference type="ARBA" id="ARBA00022977"/>
    </source>
</evidence>
<dbReference type="Proteomes" id="UP000008850">
    <property type="component" value="Chromosome"/>
</dbReference>
<keyword evidence="6" id="KW-0479">Metal-binding</keyword>